<dbReference type="InterPro" id="IPR011992">
    <property type="entry name" value="EF-hand-dom_pair"/>
</dbReference>
<evidence type="ECO:0000313" key="4">
    <source>
        <dbReference type="EMBL" id="KAI1706922.1"/>
    </source>
</evidence>
<keyword evidence="3" id="KW-0106">Calcium</keyword>
<name>A0AAD4MU35_9BILA</name>
<dbReference type="Gene3D" id="1.10.238.10">
    <property type="entry name" value="EF-hand"/>
    <property type="match status" value="1"/>
</dbReference>
<dbReference type="InterPro" id="IPR051581">
    <property type="entry name" value="Ca-bind"/>
</dbReference>
<keyword evidence="1" id="KW-0479">Metal-binding</keyword>
<dbReference type="GO" id="GO:0046872">
    <property type="term" value="F:metal ion binding"/>
    <property type="evidence" value="ECO:0007669"/>
    <property type="project" value="UniProtKB-KW"/>
</dbReference>
<keyword evidence="5" id="KW-1185">Reference proteome</keyword>
<keyword evidence="2" id="KW-0677">Repeat</keyword>
<reference evidence="4" key="1">
    <citation type="submission" date="2022-01" db="EMBL/GenBank/DDBJ databases">
        <title>Genome Sequence Resource for Two Populations of Ditylenchus destructor, the Migratory Endoparasitic Phytonematode.</title>
        <authorList>
            <person name="Zhang H."/>
            <person name="Lin R."/>
            <person name="Xie B."/>
        </authorList>
    </citation>
    <scope>NUCLEOTIDE SEQUENCE</scope>
    <source>
        <strain evidence="4">BazhouSP</strain>
    </source>
</reference>
<protein>
    <submittedName>
        <fullName evidence="4">Calcyphosin-like protein</fullName>
    </submittedName>
</protein>
<dbReference type="PANTHER" id="PTHR34524:SF15">
    <property type="entry name" value="EF-HAND DOMAIN-CONTAINING PROTEIN"/>
    <property type="match status" value="1"/>
</dbReference>
<dbReference type="SUPFAM" id="SSF47473">
    <property type="entry name" value="EF-hand"/>
    <property type="match status" value="1"/>
</dbReference>
<proteinExistence type="predicted"/>
<organism evidence="4 5">
    <name type="scientific">Ditylenchus destructor</name>
    <dbReference type="NCBI Taxonomy" id="166010"/>
    <lineage>
        <taxon>Eukaryota</taxon>
        <taxon>Metazoa</taxon>
        <taxon>Ecdysozoa</taxon>
        <taxon>Nematoda</taxon>
        <taxon>Chromadorea</taxon>
        <taxon>Rhabditida</taxon>
        <taxon>Tylenchina</taxon>
        <taxon>Tylenchomorpha</taxon>
        <taxon>Sphaerularioidea</taxon>
        <taxon>Anguinidae</taxon>
        <taxon>Anguininae</taxon>
        <taxon>Ditylenchus</taxon>
    </lineage>
</organism>
<gene>
    <name evidence="4" type="ORF">DdX_12705</name>
</gene>
<evidence type="ECO:0000256" key="2">
    <source>
        <dbReference type="ARBA" id="ARBA00022737"/>
    </source>
</evidence>
<accession>A0AAD4MU35</accession>
<evidence type="ECO:0000256" key="3">
    <source>
        <dbReference type="ARBA" id="ARBA00022837"/>
    </source>
</evidence>
<dbReference type="PANTHER" id="PTHR34524">
    <property type="entry name" value="CALCYPHOSIN"/>
    <property type="match status" value="1"/>
</dbReference>
<dbReference type="EMBL" id="JAKKPZ010000044">
    <property type="protein sequence ID" value="KAI1706922.1"/>
    <property type="molecule type" value="Genomic_DNA"/>
</dbReference>
<evidence type="ECO:0000256" key="1">
    <source>
        <dbReference type="ARBA" id="ARBA00022723"/>
    </source>
</evidence>
<dbReference type="AlphaFoldDB" id="A0AAD4MU35"/>
<comment type="caution">
    <text evidence="4">The sequence shown here is derived from an EMBL/GenBank/DDBJ whole genome shotgun (WGS) entry which is preliminary data.</text>
</comment>
<dbReference type="Proteomes" id="UP001201812">
    <property type="component" value="Unassembled WGS sequence"/>
</dbReference>
<sequence length="228" mass="25753">MSAHTNLSACFQTGPRVSILNLRPSTMTEEQLKKKAAAHIRNCDDPIERLSLHCLSRGLTTFKNLQRHFISLEGDKESLSVSNVCDALKMQGVEMSQQDVRSICEKAGAVDGQGISMTSFMDKIRPPINKTRSALIAKTFNAISKKKEFATIEDLRVGFNYKKQPQYLSGDKSKEEVFQQFLKSFDIQLHEDKKVTLEDFINYYAAVSAGTEADIYFDLVVRNMWDIA</sequence>
<evidence type="ECO:0000313" key="5">
    <source>
        <dbReference type="Proteomes" id="UP001201812"/>
    </source>
</evidence>